<feature type="transmembrane region" description="Helical" evidence="7">
    <location>
        <begin position="13"/>
        <end position="33"/>
    </location>
</feature>
<evidence type="ECO:0000256" key="1">
    <source>
        <dbReference type="ARBA" id="ARBA00004141"/>
    </source>
</evidence>
<name>A0AAU9X6R9_9CNID</name>
<accession>A0AAU9X6R9</accession>
<sequence length="112" mass="12474">MQMFKANLASSEWMTILGGFIGSQFFVFLLTAVGNLETTMFGRNFQTKLFPEVILCLVVAMFASGLVHRVCVTTCFLFSMVAIYYINKIAASTHAPTSNPVPPQQLKTKKNR</sequence>
<comment type="caution">
    <text evidence="8">The sequence shown here is derived from an EMBL/GenBank/DDBJ whole genome shotgun (WGS) entry which is preliminary data.</text>
</comment>
<evidence type="ECO:0000256" key="5">
    <source>
        <dbReference type="ARBA" id="ARBA00023136"/>
    </source>
</evidence>
<evidence type="ECO:0000256" key="3">
    <source>
        <dbReference type="ARBA" id="ARBA00022692"/>
    </source>
</evidence>
<keyword evidence="9" id="KW-1185">Reference proteome</keyword>
<evidence type="ECO:0000313" key="8">
    <source>
        <dbReference type="EMBL" id="CAH3138851.1"/>
    </source>
</evidence>
<dbReference type="Pfam" id="PF09775">
    <property type="entry name" value="Keratin_assoc"/>
    <property type="match status" value="1"/>
</dbReference>
<keyword evidence="5 7" id="KW-0472">Membrane</keyword>
<reference evidence="8 9" key="1">
    <citation type="submission" date="2022-05" db="EMBL/GenBank/DDBJ databases">
        <authorList>
            <consortium name="Genoscope - CEA"/>
            <person name="William W."/>
        </authorList>
    </citation>
    <scope>NUCLEOTIDE SEQUENCE [LARGE SCALE GENOMIC DNA]</scope>
</reference>
<dbReference type="InterPro" id="IPR018614">
    <property type="entry name" value="KRTCAP2"/>
</dbReference>
<proteinExistence type="inferred from homology"/>
<dbReference type="EMBL" id="CALNXJ010000032">
    <property type="protein sequence ID" value="CAH3138851.1"/>
    <property type="molecule type" value="Genomic_DNA"/>
</dbReference>
<comment type="similarity">
    <text evidence="2">Belongs to the KRTCAP2 family.</text>
</comment>
<organism evidence="8 9">
    <name type="scientific">Pocillopora meandrina</name>
    <dbReference type="NCBI Taxonomy" id="46732"/>
    <lineage>
        <taxon>Eukaryota</taxon>
        <taxon>Metazoa</taxon>
        <taxon>Cnidaria</taxon>
        <taxon>Anthozoa</taxon>
        <taxon>Hexacorallia</taxon>
        <taxon>Scleractinia</taxon>
        <taxon>Astrocoeniina</taxon>
        <taxon>Pocilloporidae</taxon>
        <taxon>Pocillopora</taxon>
    </lineage>
</organism>
<keyword evidence="3 7" id="KW-0812">Transmembrane</keyword>
<feature type="transmembrane region" description="Helical" evidence="7">
    <location>
        <begin position="53"/>
        <end position="86"/>
    </location>
</feature>
<dbReference type="PANTHER" id="PTHR32001:SF1">
    <property type="entry name" value="KERATINOCYTE-ASSOCIATED PROTEIN 2"/>
    <property type="match status" value="1"/>
</dbReference>
<keyword evidence="4 7" id="KW-1133">Transmembrane helix</keyword>
<dbReference type="PANTHER" id="PTHR32001">
    <property type="entry name" value="KERATINOCYTE-ASSOCIATED PROTEIN 2"/>
    <property type="match status" value="1"/>
</dbReference>
<protein>
    <recommendedName>
        <fullName evidence="10">Dolichyl-diphosphooligosaccharide--protein glycosyltransferase subunit KCP2</fullName>
    </recommendedName>
</protein>
<evidence type="ECO:0000256" key="7">
    <source>
        <dbReference type="SAM" id="Phobius"/>
    </source>
</evidence>
<feature type="region of interest" description="Disordered" evidence="6">
    <location>
        <begin position="93"/>
        <end position="112"/>
    </location>
</feature>
<evidence type="ECO:0000256" key="4">
    <source>
        <dbReference type="ARBA" id="ARBA00022989"/>
    </source>
</evidence>
<dbReference type="AlphaFoldDB" id="A0AAU9X6R9"/>
<evidence type="ECO:0008006" key="10">
    <source>
        <dbReference type="Google" id="ProtNLM"/>
    </source>
</evidence>
<evidence type="ECO:0000313" key="9">
    <source>
        <dbReference type="Proteomes" id="UP001159428"/>
    </source>
</evidence>
<gene>
    <name evidence="8" type="ORF">PMEA_00018631</name>
</gene>
<evidence type="ECO:0000256" key="2">
    <source>
        <dbReference type="ARBA" id="ARBA00007279"/>
    </source>
</evidence>
<comment type="subcellular location">
    <subcellularLocation>
        <location evidence="1">Membrane</location>
        <topology evidence="1">Multi-pass membrane protein</topology>
    </subcellularLocation>
</comment>
<evidence type="ECO:0000256" key="6">
    <source>
        <dbReference type="SAM" id="MobiDB-lite"/>
    </source>
</evidence>
<dbReference type="Proteomes" id="UP001159428">
    <property type="component" value="Unassembled WGS sequence"/>
</dbReference>
<dbReference type="GO" id="GO:0016020">
    <property type="term" value="C:membrane"/>
    <property type="evidence" value="ECO:0007669"/>
    <property type="project" value="UniProtKB-SubCell"/>
</dbReference>